<dbReference type="GO" id="GO:0004930">
    <property type="term" value="F:G protein-coupled receptor activity"/>
    <property type="evidence" value="ECO:0007669"/>
    <property type="project" value="UniProtKB-KW"/>
</dbReference>
<evidence type="ECO:0000313" key="17">
    <source>
        <dbReference type="Proteomes" id="UP000694892"/>
    </source>
</evidence>
<dbReference type="PRINTS" id="PR00245">
    <property type="entry name" value="OLFACTORYR"/>
</dbReference>
<keyword evidence="11" id="KW-0325">Glycoprotein</keyword>
<dbReference type="InterPro" id="IPR050939">
    <property type="entry name" value="Olfactory_GPCR1"/>
</dbReference>
<evidence type="ECO:0000256" key="3">
    <source>
        <dbReference type="ARBA" id="ARBA00022606"/>
    </source>
</evidence>
<dbReference type="PANTHER" id="PTHR24242">
    <property type="entry name" value="G-PROTEIN COUPLED RECEPTOR"/>
    <property type="match status" value="1"/>
</dbReference>
<dbReference type="GO" id="GO:0005886">
    <property type="term" value="C:plasma membrane"/>
    <property type="evidence" value="ECO:0007669"/>
    <property type="project" value="UniProtKB-SubCell"/>
</dbReference>
<dbReference type="OMA" id="GHIWNIN"/>
<sequence length="291" mass="33145">MENQTVISEFLLLGFSTIPNVKYVLFAIFLISYIVTLAGNSMVIATVLNSHQLHSPMYFFLCNLSLSEILFITNIIPKMLFVTLKEGDSVSVPECISQLLIMSALTNTECSILTVMSYDRFLAICKPLHYTSIMNWKLQLNLALWSWILSFIATLCVVLQIYFLQFCGPSEFDHYYCDFAPIIKHSCSDTSILEMEAFLFSAPITLFPFIFIIKVFSTCSSHMAVVSMYYGSLVAIYVVPSVGHIWNINKILSLLYTVVTPLLNPIIYSIRNQEIRMALAKFLFNRKFVDT</sequence>
<feature type="transmembrane region" description="Helical" evidence="14">
    <location>
        <begin position="228"/>
        <end position="246"/>
    </location>
</feature>
<evidence type="ECO:0000313" key="16">
    <source>
        <dbReference type="EMBL" id="OCT94778.1"/>
    </source>
</evidence>
<dbReference type="PROSITE" id="PS50262">
    <property type="entry name" value="G_PROTEIN_RECEP_F1_2"/>
    <property type="match status" value="1"/>
</dbReference>
<keyword evidence="2 14" id="KW-1003">Cell membrane</keyword>
<evidence type="ECO:0000256" key="14">
    <source>
        <dbReference type="RuleBase" id="RU363047"/>
    </source>
</evidence>
<evidence type="ECO:0000256" key="13">
    <source>
        <dbReference type="RuleBase" id="RU000688"/>
    </source>
</evidence>
<accession>A0A974DMM1</accession>
<dbReference type="SUPFAM" id="SSF81321">
    <property type="entry name" value="Family A G protein-coupled receptor-like"/>
    <property type="match status" value="1"/>
</dbReference>
<evidence type="ECO:0000256" key="2">
    <source>
        <dbReference type="ARBA" id="ARBA00022475"/>
    </source>
</evidence>
<feature type="transmembrane region" description="Helical" evidence="14">
    <location>
        <begin position="23"/>
        <end position="45"/>
    </location>
</feature>
<evidence type="ECO:0000256" key="5">
    <source>
        <dbReference type="ARBA" id="ARBA00022725"/>
    </source>
</evidence>
<dbReference type="InterPro" id="IPR000276">
    <property type="entry name" value="GPCR_Rhodpsn"/>
</dbReference>
<feature type="transmembrane region" description="Helical" evidence="14">
    <location>
        <begin position="198"/>
        <end position="216"/>
    </location>
</feature>
<protein>
    <recommendedName>
        <fullName evidence="14">Olfactory receptor</fullName>
    </recommendedName>
</protein>
<name>A0A974DMM1_XENLA</name>
<evidence type="ECO:0000259" key="15">
    <source>
        <dbReference type="PROSITE" id="PS50262"/>
    </source>
</evidence>
<dbReference type="InterPro" id="IPR000725">
    <property type="entry name" value="Olfact_rcpt"/>
</dbReference>
<dbReference type="EMBL" id="CM004468">
    <property type="protein sequence ID" value="OCT94778.1"/>
    <property type="molecule type" value="Genomic_DNA"/>
</dbReference>
<evidence type="ECO:0000256" key="8">
    <source>
        <dbReference type="ARBA" id="ARBA00023136"/>
    </source>
</evidence>
<evidence type="ECO:0000256" key="12">
    <source>
        <dbReference type="ARBA" id="ARBA00023224"/>
    </source>
</evidence>
<keyword evidence="6 14" id="KW-1133">Transmembrane helix</keyword>
<feature type="transmembrane region" description="Helical" evidence="14">
    <location>
        <begin position="252"/>
        <end position="270"/>
    </location>
</feature>
<feature type="domain" description="G-protein coupled receptors family 1 profile" evidence="15">
    <location>
        <begin position="39"/>
        <end position="216"/>
    </location>
</feature>
<reference evidence="17" key="1">
    <citation type="journal article" date="2016" name="Nature">
        <title>Genome evolution in the allotetraploid frog Xenopus laevis.</title>
        <authorList>
            <person name="Session A.M."/>
            <person name="Uno Y."/>
            <person name="Kwon T."/>
            <person name="Chapman J.A."/>
            <person name="Toyoda A."/>
            <person name="Takahashi S."/>
            <person name="Fukui A."/>
            <person name="Hikosaka A."/>
            <person name="Suzuki A."/>
            <person name="Kondo M."/>
            <person name="van Heeringen S.J."/>
            <person name="Quigley I."/>
            <person name="Heinz S."/>
            <person name="Ogino H."/>
            <person name="Ochi H."/>
            <person name="Hellsten U."/>
            <person name="Lyons J.B."/>
            <person name="Simakov O."/>
            <person name="Putnam N."/>
            <person name="Stites J."/>
            <person name="Kuroki Y."/>
            <person name="Tanaka T."/>
            <person name="Michiue T."/>
            <person name="Watanabe M."/>
            <person name="Bogdanovic O."/>
            <person name="Lister R."/>
            <person name="Georgiou G."/>
            <person name="Paranjpe S.S."/>
            <person name="van Kruijsbergen I."/>
            <person name="Shu S."/>
            <person name="Carlson J."/>
            <person name="Kinoshita T."/>
            <person name="Ohta Y."/>
            <person name="Mawaribuchi S."/>
            <person name="Jenkins J."/>
            <person name="Grimwood J."/>
            <person name="Schmutz J."/>
            <person name="Mitros T."/>
            <person name="Mozaffari S.V."/>
            <person name="Suzuki Y."/>
            <person name="Haramoto Y."/>
            <person name="Yamamoto T.S."/>
            <person name="Takagi C."/>
            <person name="Heald R."/>
            <person name="Miller K."/>
            <person name="Haudenschild C."/>
            <person name="Kitzman J."/>
            <person name="Nakayama T."/>
            <person name="Izutsu Y."/>
            <person name="Robert J."/>
            <person name="Fortriede J."/>
            <person name="Burns K."/>
            <person name="Lotay V."/>
            <person name="Karimi K."/>
            <person name="Yasuoka Y."/>
            <person name="Dichmann D.S."/>
            <person name="Flajnik M.F."/>
            <person name="Houston D.W."/>
            <person name="Shendure J."/>
            <person name="DuPasquier L."/>
            <person name="Vize P.D."/>
            <person name="Zorn A.M."/>
            <person name="Ito M."/>
            <person name="Marcotte E.M."/>
            <person name="Wallingford J.B."/>
            <person name="Ito Y."/>
            <person name="Asashima M."/>
            <person name="Ueno N."/>
            <person name="Matsuda Y."/>
            <person name="Veenstra G.J."/>
            <person name="Fujiyama A."/>
            <person name="Harland R.M."/>
            <person name="Taira M."/>
            <person name="Rokhsar D.S."/>
        </authorList>
    </citation>
    <scope>NUCLEOTIDE SEQUENCE [LARGE SCALE GENOMIC DNA]</scope>
    <source>
        <strain evidence="17">J</strain>
    </source>
</reference>
<dbReference type="InterPro" id="IPR017452">
    <property type="entry name" value="GPCR_Rhodpsn_7TM"/>
</dbReference>
<dbReference type="PRINTS" id="PR00237">
    <property type="entry name" value="GPCRRHODOPSN"/>
</dbReference>
<dbReference type="Pfam" id="PF13853">
    <property type="entry name" value="7tm_4"/>
    <property type="match status" value="2"/>
</dbReference>
<keyword evidence="9" id="KW-1015">Disulfide bond</keyword>
<feature type="transmembrane region" description="Helical" evidence="14">
    <location>
        <begin position="57"/>
        <end position="76"/>
    </location>
</feature>
<evidence type="ECO:0000256" key="4">
    <source>
        <dbReference type="ARBA" id="ARBA00022692"/>
    </source>
</evidence>
<dbReference type="AlphaFoldDB" id="A0A974DMM1"/>
<keyword evidence="12 13" id="KW-0807">Transducer</keyword>
<evidence type="ECO:0000256" key="7">
    <source>
        <dbReference type="ARBA" id="ARBA00023040"/>
    </source>
</evidence>
<dbReference type="PROSITE" id="PS00237">
    <property type="entry name" value="G_PROTEIN_RECEP_F1_1"/>
    <property type="match status" value="1"/>
</dbReference>
<keyword evidence="10 13" id="KW-0675">Receptor</keyword>
<keyword evidence="8 14" id="KW-0472">Membrane</keyword>
<evidence type="ECO:0000256" key="11">
    <source>
        <dbReference type="ARBA" id="ARBA00023180"/>
    </source>
</evidence>
<dbReference type="Gene3D" id="1.20.1070.10">
    <property type="entry name" value="Rhodopsin 7-helix transmembrane proteins"/>
    <property type="match status" value="1"/>
</dbReference>
<evidence type="ECO:0000256" key="10">
    <source>
        <dbReference type="ARBA" id="ARBA00023170"/>
    </source>
</evidence>
<dbReference type="GO" id="GO:0004984">
    <property type="term" value="F:olfactory receptor activity"/>
    <property type="evidence" value="ECO:0007669"/>
    <property type="project" value="InterPro"/>
</dbReference>
<keyword evidence="5 14" id="KW-0552">Olfaction</keyword>
<gene>
    <name evidence="16" type="ORF">XELAEV_18012468mg</name>
</gene>
<keyword evidence="3 14" id="KW-0716">Sensory transduction</keyword>
<dbReference type="Proteomes" id="UP000694892">
    <property type="component" value="Chromosome 2L"/>
</dbReference>
<keyword evidence="4 13" id="KW-0812">Transmembrane</keyword>
<organism evidence="16 17">
    <name type="scientific">Xenopus laevis</name>
    <name type="common">African clawed frog</name>
    <dbReference type="NCBI Taxonomy" id="8355"/>
    <lineage>
        <taxon>Eukaryota</taxon>
        <taxon>Metazoa</taxon>
        <taxon>Chordata</taxon>
        <taxon>Craniata</taxon>
        <taxon>Vertebrata</taxon>
        <taxon>Euteleostomi</taxon>
        <taxon>Amphibia</taxon>
        <taxon>Batrachia</taxon>
        <taxon>Anura</taxon>
        <taxon>Pipoidea</taxon>
        <taxon>Pipidae</taxon>
        <taxon>Xenopodinae</taxon>
        <taxon>Xenopus</taxon>
        <taxon>Xenopus</taxon>
    </lineage>
</organism>
<evidence type="ECO:0000256" key="1">
    <source>
        <dbReference type="ARBA" id="ARBA00004651"/>
    </source>
</evidence>
<evidence type="ECO:0000256" key="9">
    <source>
        <dbReference type="ARBA" id="ARBA00023157"/>
    </source>
</evidence>
<feature type="transmembrane region" description="Helical" evidence="14">
    <location>
        <begin position="142"/>
        <end position="163"/>
    </location>
</feature>
<comment type="similarity">
    <text evidence="13">Belongs to the G-protein coupled receptor 1 family.</text>
</comment>
<comment type="subcellular location">
    <subcellularLocation>
        <location evidence="1 14">Cell membrane</location>
        <topology evidence="1 14">Multi-pass membrane protein</topology>
    </subcellularLocation>
</comment>
<evidence type="ECO:0000256" key="6">
    <source>
        <dbReference type="ARBA" id="ARBA00022989"/>
    </source>
</evidence>
<dbReference type="PANTHER" id="PTHR24242:SF393">
    <property type="entry name" value="OLFACTORY RECEPTOR"/>
    <property type="match status" value="1"/>
</dbReference>
<proteinExistence type="inferred from homology"/>
<keyword evidence="7 13" id="KW-0297">G-protein coupled receptor</keyword>